<keyword evidence="1" id="KW-0472">Membrane</keyword>
<dbReference type="KEGG" id="rpon:G3256_04255"/>
<organism evidence="2 3">
    <name type="scientific">Roseobacter ponti</name>
    <dbReference type="NCBI Taxonomy" id="1891787"/>
    <lineage>
        <taxon>Bacteria</taxon>
        <taxon>Pseudomonadati</taxon>
        <taxon>Pseudomonadota</taxon>
        <taxon>Alphaproteobacteria</taxon>
        <taxon>Rhodobacterales</taxon>
        <taxon>Roseobacteraceae</taxon>
        <taxon>Roseobacter</taxon>
    </lineage>
</organism>
<protein>
    <recommendedName>
        <fullName evidence="4">Cytochrome b561 bacterial/Ni-hydrogenase domain-containing protein</fullName>
    </recommendedName>
</protein>
<keyword evidence="1" id="KW-0812">Transmembrane</keyword>
<feature type="transmembrane region" description="Helical" evidence="1">
    <location>
        <begin position="73"/>
        <end position="94"/>
    </location>
</feature>
<evidence type="ECO:0000313" key="2">
    <source>
        <dbReference type="EMBL" id="QJF50431.1"/>
    </source>
</evidence>
<dbReference type="RefSeq" id="WP_169639647.1">
    <property type="nucleotide sequence ID" value="NZ_CP048788.1"/>
</dbReference>
<proteinExistence type="predicted"/>
<keyword evidence="3" id="KW-1185">Reference proteome</keyword>
<name>A0A858SS44_9RHOB</name>
<evidence type="ECO:0000313" key="3">
    <source>
        <dbReference type="Proteomes" id="UP000503308"/>
    </source>
</evidence>
<sequence>MNRRTLTVILHWSVLCLLMLLLAAGSSHAVLSWIFGLAGLAMTGLALAFGLMNGPGPKLTGGLRAAHPWAHRALYALLGWSALAVLTAATGNVLPGPSPRSLLVALLGAGLLHGIFNLWRSTTLNDGALRRMLPVRKG</sequence>
<feature type="transmembrane region" description="Helical" evidence="1">
    <location>
        <begin position="33"/>
        <end position="52"/>
    </location>
</feature>
<feature type="transmembrane region" description="Helical" evidence="1">
    <location>
        <begin position="100"/>
        <end position="119"/>
    </location>
</feature>
<evidence type="ECO:0000256" key="1">
    <source>
        <dbReference type="SAM" id="Phobius"/>
    </source>
</evidence>
<evidence type="ECO:0008006" key="4">
    <source>
        <dbReference type="Google" id="ProtNLM"/>
    </source>
</evidence>
<keyword evidence="1" id="KW-1133">Transmembrane helix</keyword>
<dbReference type="EMBL" id="CP048788">
    <property type="protein sequence ID" value="QJF50431.1"/>
    <property type="molecule type" value="Genomic_DNA"/>
</dbReference>
<dbReference type="Proteomes" id="UP000503308">
    <property type="component" value="Chromosome"/>
</dbReference>
<gene>
    <name evidence="2" type="ORF">G3256_04255</name>
</gene>
<accession>A0A858SS44</accession>
<reference evidence="2 3" key="1">
    <citation type="submission" date="2020-02" db="EMBL/GenBank/DDBJ databases">
        <title>Genome sequence of Roseobacter ponti.</title>
        <authorList>
            <person name="Hollensteiner J."/>
            <person name="Schneider D."/>
            <person name="Poehlein A."/>
            <person name="Daniel R."/>
        </authorList>
    </citation>
    <scope>NUCLEOTIDE SEQUENCE [LARGE SCALE GENOMIC DNA]</scope>
    <source>
        <strain evidence="2 3">DSM 106830</strain>
    </source>
</reference>
<dbReference type="AlphaFoldDB" id="A0A858SS44"/>